<dbReference type="AlphaFoldDB" id="A0A5C3QL61"/>
<name>A0A5C3QL61_9AGAR</name>
<dbReference type="EMBL" id="ML178821">
    <property type="protein sequence ID" value="TFL02755.1"/>
    <property type="molecule type" value="Genomic_DNA"/>
</dbReference>
<proteinExistence type="predicted"/>
<keyword evidence="3" id="KW-1185">Reference proteome</keyword>
<feature type="compositionally biased region" description="Polar residues" evidence="1">
    <location>
        <begin position="231"/>
        <end position="248"/>
    </location>
</feature>
<feature type="region of interest" description="Disordered" evidence="1">
    <location>
        <begin position="231"/>
        <end position="258"/>
    </location>
</feature>
<organism evidence="2 3">
    <name type="scientific">Pterulicium gracile</name>
    <dbReference type="NCBI Taxonomy" id="1884261"/>
    <lineage>
        <taxon>Eukaryota</taxon>
        <taxon>Fungi</taxon>
        <taxon>Dikarya</taxon>
        <taxon>Basidiomycota</taxon>
        <taxon>Agaricomycotina</taxon>
        <taxon>Agaricomycetes</taxon>
        <taxon>Agaricomycetidae</taxon>
        <taxon>Agaricales</taxon>
        <taxon>Pleurotineae</taxon>
        <taxon>Pterulaceae</taxon>
        <taxon>Pterulicium</taxon>
    </lineage>
</organism>
<sequence>MSFSGQKLLLNSSTKSSSTSANYSVNLRKQWEAFKKSCVYNGNNDTIPNFFFPICATMGVQLVVPPSFNFNLHSDMYSQRKDMNSIQQGQFFLQQTFTHGSVLPTKDSELLEFLSGNPVIKLLEFKFSMNGTGCDQLIVDLHDDATVKTWGDGWIFERGTQTNFIKDLAFGLQYRETTKKRDLLQITFLVNKLERDQLHTLNITVGKINQEDGTLQPGEAQFTELLASVNVNSPESTATPSAKGSVPTSKGLDESQPE</sequence>
<evidence type="ECO:0000313" key="2">
    <source>
        <dbReference type="EMBL" id="TFL02755.1"/>
    </source>
</evidence>
<protein>
    <submittedName>
        <fullName evidence="2">Uncharacterized protein</fullName>
    </submittedName>
</protein>
<reference evidence="2 3" key="1">
    <citation type="journal article" date="2019" name="Nat. Ecol. Evol.">
        <title>Megaphylogeny resolves global patterns of mushroom evolution.</title>
        <authorList>
            <person name="Varga T."/>
            <person name="Krizsan K."/>
            <person name="Foldi C."/>
            <person name="Dima B."/>
            <person name="Sanchez-Garcia M."/>
            <person name="Sanchez-Ramirez S."/>
            <person name="Szollosi G.J."/>
            <person name="Szarkandi J.G."/>
            <person name="Papp V."/>
            <person name="Albert L."/>
            <person name="Andreopoulos W."/>
            <person name="Angelini C."/>
            <person name="Antonin V."/>
            <person name="Barry K.W."/>
            <person name="Bougher N.L."/>
            <person name="Buchanan P."/>
            <person name="Buyck B."/>
            <person name="Bense V."/>
            <person name="Catcheside P."/>
            <person name="Chovatia M."/>
            <person name="Cooper J."/>
            <person name="Damon W."/>
            <person name="Desjardin D."/>
            <person name="Finy P."/>
            <person name="Geml J."/>
            <person name="Haridas S."/>
            <person name="Hughes K."/>
            <person name="Justo A."/>
            <person name="Karasinski D."/>
            <person name="Kautmanova I."/>
            <person name="Kiss B."/>
            <person name="Kocsube S."/>
            <person name="Kotiranta H."/>
            <person name="LaButti K.M."/>
            <person name="Lechner B.E."/>
            <person name="Liimatainen K."/>
            <person name="Lipzen A."/>
            <person name="Lukacs Z."/>
            <person name="Mihaltcheva S."/>
            <person name="Morgado L.N."/>
            <person name="Niskanen T."/>
            <person name="Noordeloos M.E."/>
            <person name="Ohm R.A."/>
            <person name="Ortiz-Santana B."/>
            <person name="Ovrebo C."/>
            <person name="Racz N."/>
            <person name="Riley R."/>
            <person name="Savchenko A."/>
            <person name="Shiryaev A."/>
            <person name="Soop K."/>
            <person name="Spirin V."/>
            <person name="Szebenyi C."/>
            <person name="Tomsovsky M."/>
            <person name="Tulloss R.E."/>
            <person name="Uehling J."/>
            <person name="Grigoriev I.V."/>
            <person name="Vagvolgyi C."/>
            <person name="Papp T."/>
            <person name="Martin F.M."/>
            <person name="Miettinen O."/>
            <person name="Hibbett D.S."/>
            <person name="Nagy L.G."/>
        </authorList>
    </citation>
    <scope>NUCLEOTIDE SEQUENCE [LARGE SCALE GENOMIC DNA]</scope>
    <source>
        <strain evidence="2 3">CBS 309.79</strain>
    </source>
</reference>
<evidence type="ECO:0000313" key="3">
    <source>
        <dbReference type="Proteomes" id="UP000305067"/>
    </source>
</evidence>
<accession>A0A5C3QL61</accession>
<dbReference type="Proteomes" id="UP000305067">
    <property type="component" value="Unassembled WGS sequence"/>
</dbReference>
<evidence type="ECO:0000256" key="1">
    <source>
        <dbReference type="SAM" id="MobiDB-lite"/>
    </source>
</evidence>
<gene>
    <name evidence="2" type="ORF">BDV98DRAFT_581631</name>
</gene>